<accession>A0A409XYZ7</accession>
<comment type="caution">
    <text evidence="1">The sequence shown here is derived from an EMBL/GenBank/DDBJ whole genome shotgun (WGS) entry which is preliminary data.</text>
</comment>
<organism evidence="1 2">
    <name type="scientific">Gymnopilus dilepis</name>
    <dbReference type="NCBI Taxonomy" id="231916"/>
    <lineage>
        <taxon>Eukaryota</taxon>
        <taxon>Fungi</taxon>
        <taxon>Dikarya</taxon>
        <taxon>Basidiomycota</taxon>
        <taxon>Agaricomycotina</taxon>
        <taxon>Agaricomycetes</taxon>
        <taxon>Agaricomycetidae</taxon>
        <taxon>Agaricales</taxon>
        <taxon>Agaricineae</taxon>
        <taxon>Hymenogastraceae</taxon>
        <taxon>Gymnopilus</taxon>
    </lineage>
</organism>
<keyword evidence="2" id="KW-1185">Reference proteome</keyword>
<sequence length="65" mass="6924">MLNGNRRCLRSISGMDIERARHHIPAAESLITSAAGVALAEVDVDVEVEAGPEGRREGRARAIAT</sequence>
<dbReference type="EMBL" id="NHYE01001401">
    <property type="protein sequence ID" value="PPQ95998.1"/>
    <property type="molecule type" value="Genomic_DNA"/>
</dbReference>
<dbReference type="AlphaFoldDB" id="A0A409XYZ7"/>
<dbReference type="InParanoid" id="A0A409XYZ7"/>
<reference evidence="1 2" key="1">
    <citation type="journal article" date="2018" name="Evol. Lett.">
        <title>Horizontal gene cluster transfer increased hallucinogenic mushroom diversity.</title>
        <authorList>
            <person name="Reynolds H.T."/>
            <person name="Vijayakumar V."/>
            <person name="Gluck-Thaler E."/>
            <person name="Korotkin H.B."/>
            <person name="Matheny P.B."/>
            <person name="Slot J.C."/>
        </authorList>
    </citation>
    <scope>NUCLEOTIDE SEQUENCE [LARGE SCALE GENOMIC DNA]</scope>
    <source>
        <strain evidence="1 2">SRW20</strain>
    </source>
</reference>
<name>A0A409XYZ7_9AGAR</name>
<proteinExistence type="predicted"/>
<gene>
    <name evidence="1" type="ORF">CVT26_016214</name>
</gene>
<protein>
    <submittedName>
        <fullName evidence="1">Uncharacterized protein</fullName>
    </submittedName>
</protein>
<evidence type="ECO:0000313" key="2">
    <source>
        <dbReference type="Proteomes" id="UP000284706"/>
    </source>
</evidence>
<dbReference type="Proteomes" id="UP000284706">
    <property type="component" value="Unassembled WGS sequence"/>
</dbReference>
<evidence type="ECO:0000313" key="1">
    <source>
        <dbReference type="EMBL" id="PPQ95998.1"/>
    </source>
</evidence>